<keyword evidence="6" id="KW-0677">Repeat</keyword>
<dbReference type="InterPro" id="IPR016130">
    <property type="entry name" value="Tyr_Pase_AS"/>
</dbReference>
<evidence type="ECO:0000259" key="17">
    <source>
        <dbReference type="PROSITE" id="PS50055"/>
    </source>
</evidence>
<dbReference type="GO" id="GO:0050808">
    <property type="term" value="P:synapse organization"/>
    <property type="evidence" value="ECO:0007669"/>
    <property type="project" value="UniProtKB-ARBA"/>
</dbReference>
<name>A0A3Q1JJI4_ANATE</name>
<dbReference type="SUPFAM" id="SSF49265">
    <property type="entry name" value="Fibronectin type III"/>
    <property type="match status" value="4"/>
</dbReference>
<evidence type="ECO:0000256" key="9">
    <source>
        <dbReference type="ARBA" id="ARBA00022989"/>
    </source>
</evidence>
<dbReference type="FunFam" id="2.60.40.10:FF:000068">
    <property type="entry name" value="receptor-type tyrosine-protein phosphatase delta isoform X1"/>
    <property type="match status" value="1"/>
</dbReference>
<evidence type="ECO:0000259" key="18">
    <source>
        <dbReference type="PROSITE" id="PS50056"/>
    </source>
</evidence>
<evidence type="ECO:0000256" key="7">
    <source>
        <dbReference type="ARBA" id="ARBA00022801"/>
    </source>
</evidence>
<dbReference type="SMART" id="SM00404">
    <property type="entry name" value="PTPc_motif"/>
    <property type="match status" value="2"/>
</dbReference>
<evidence type="ECO:0000256" key="10">
    <source>
        <dbReference type="ARBA" id="ARBA00023136"/>
    </source>
</evidence>
<comment type="subcellular location">
    <subcellularLocation>
        <location evidence="1">Membrane</location>
        <topology evidence="1">Single-pass type I membrane protein</topology>
    </subcellularLocation>
</comment>
<keyword evidence="13" id="KW-0325">Glycoprotein</keyword>
<dbReference type="FunFam" id="2.60.40.10:FF:000010">
    <property type="entry name" value="receptor-type tyrosine-protein phosphatase delta isoform X1"/>
    <property type="match status" value="1"/>
</dbReference>
<dbReference type="SMART" id="SM00194">
    <property type="entry name" value="PTPc"/>
    <property type="match status" value="2"/>
</dbReference>
<comment type="similarity">
    <text evidence="2">Belongs to the protein-tyrosine phosphatase family. Receptor class 2A subfamily.</text>
</comment>
<evidence type="ECO:0000256" key="2">
    <source>
        <dbReference type="ARBA" id="ARBA00010504"/>
    </source>
</evidence>
<dbReference type="Pfam" id="PF00102">
    <property type="entry name" value="Y_phosphatase"/>
    <property type="match status" value="2"/>
</dbReference>
<dbReference type="GO" id="GO:0005886">
    <property type="term" value="C:plasma membrane"/>
    <property type="evidence" value="ECO:0007669"/>
    <property type="project" value="UniProtKB-ARBA"/>
</dbReference>
<dbReference type="FunFam" id="2.60.40.10:FF:000028">
    <property type="entry name" value="Neuronal cell adhesion molecule"/>
    <property type="match status" value="1"/>
</dbReference>
<dbReference type="Ensembl" id="ENSATET00000031406.3">
    <property type="protein sequence ID" value="ENSATEP00000030943.3"/>
    <property type="gene ID" value="ENSATEG00000021335.3"/>
</dbReference>
<feature type="domain" description="Fibronectin type-III" evidence="20">
    <location>
        <begin position="501"/>
        <end position="594"/>
    </location>
</feature>
<dbReference type="PANTHER" id="PTHR46957">
    <property type="entry name" value="CYTOKINE RECEPTOR"/>
    <property type="match status" value="1"/>
</dbReference>
<keyword evidence="22" id="KW-1185">Reference proteome</keyword>
<dbReference type="InterPro" id="IPR000387">
    <property type="entry name" value="Tyr_Pase_dom"/>
</dbReference>
<dbReference type="PANTHER" id="PTHR46957:SF11">
    <property type="entry name" value="PROTEIN-TYROSINE-PHOSPHATASE"/>
    <property type="match status" value="1"/>
</dbReference>
<evidence type="ECO:0000256" key="15">
    <source>
        <dbReference type="ARBA" id="ARBA00051722"/>
    </source>
</evidence>
<dbReference type="CDD" id="cd05739">
    <property type="entry name" value="IgI_3_RPTP_IIa_LAR_like"/>
    <property type="match status" value="1"/>
</dbReference>
<dbReference type="InterPro" id="IPR013783">
    <property type="entry name" value="Ig-like_fold"/>
</dbReference>
<comment type="catalytic activity">
    <reaction evidence="15">
        <text>O-phospho-L-tyrosyl-[protein] + H2O = L-tyrosyl-[protein] + phosphate</text>
        <dbReference type="Rhea" id="RHEA:10684"/>
        <dbReference type="Rhea" id="RHEA-COMP:10136"/>
        <dbReference type="Rhea" id="RHEA-COMP:20101"/>
        <dbReference type="ChEBI" id="CHEBI:15377"/>
        <dbReference type="ChEBI" id="CHEBI:43474"/>
        <dbReference type="ChEBI" id="CHEBI:46858"/>
        <dbReference type="ChEBI" id="CHEBI:61978"/>
        <dbReference type="EC" id="3.1.3.48"/>
    </reaction>
</comment>
<evidence type="ECO:0000256" key="12">
    <source>
        <dbReference type="ARBA" id="ARBA00023170"/>
    </source>
</evidence>
<dbReference type="FunFam" id="2.60.40.10:FF:000023">
    <property type="entry name" value="receptor-type tyrosine-protein phosphatase delta isoform X2"/>
    <property type="match status" value="1"/>
</dbReference>
<dbReference type="FunFam" id="3.90.190.10:FF:000002">
    <property type="entry name" value="receptor-type tyrosine-protein phosphatase delta isoform X2"/>
    <property type="match status" value="1"/>
</dbReference>
<dbReference type="InterPro" id="IPR003599">
    <property type="entry name" value="Ig_sub"/>
</dbReference>
<dbReference type="GO" id="GO:0004725">
    <property type="term" value="F:protein tyrosine phosphatase activity"/>
    <property type="evidence" value="ECO:0007669"/>
    <property type="project" value="UniProtKB-EC"/>
</dbReference>
<feature type="domain" description="Fibronectin type-III" evidence="20">
    <location>
        <begin position="313"/>
        <end position="400"/>
    </location>
</feature>
<dbReference type="InterPro" id="IPR013098">
    <property type="entry name" value="Ig_I-set"/>
</dbReference>
<keyword evidence="4 16" id="KW-0812">Transmembrane</keyword>
<dbReference type="PROSITE" id="PS50056">
    <property type="entry name" value="TYR_PHOSPHATASE_2"/>
    <property type="match status" value="2"/>
</dbReference>
<keyword evidence="9 16" id="KW-1133">Transmembrane helix</keyword>
<keyword evidence="10 16" id="KW-0472">Membrane</keyword>
<dbReference type="GeneTree" id="ENSGT00940000153617"/>
<dbReference type="InterPro" id="IPR036116">
    <property type="entry name" value="FN3_sf"/>
</dbReference>
<dbReference type="InterPro" id="IPR003961">
    <property type="entry name" value="FN3_dom"/>
</dbReference>
<dbReference type="SMART" id="SM00408">
    <property type="entry name" value="IGc2"/>
    <property type="match status" value="3"/>
</dbReference>
<evidence type="ECO:0000256" key="3">
    <source>
        <dbReference type="ARBA" id="ARBA00013064"/>
    </source>
</evidence>
<dbReference type="CDD" id="cd00063">
    <property type="entry name" value="FN3"/>
    <property type="match status" value="7"/>
</dbReference>
<feature type="domain" description="Tyrosine specific protein phosphatases" evidence="18">
    <location>
        <begin position="1783"/>
        <end position="1856"/>
    </location>
</feature>
<evidence type="ECO:0000313" key="22">
    <source>
        <dbReference type="Proteomes" id="UP000265040"/>
    </source>
</evidence>
<dbReference type="Proteomes" id="UP000265040">
    <property type="component" value="Chromosome 1"/>
</dbReference>
<accession>A0A3Q1JJI4</accession>
<dbReference type="FunFam" id="2.60.40.10:FF:000098">
    <property type="entry name" value="receptor-type tyrosine-protein phosphatase F isoform X1"/>
    <property type="match status" value="1"/>
</dbReference>
<dbReference type="FunFam" id="2.60.40.10:FF:000015">
    <property type="entry name" value="receptor-type tyrosine-protein phosphatase delta isoform X2"/>
    <property type="match status" value="1"/>
</dbReference>
<dbReference type="Pfam" id="PF13927">
    <property type="entry name" value="Ig_3"/>
    <property type="match status" value="1"/>
</dbReference>
<feature type="transmembrane region" description="Helical" evidence="16">
    <location>
        <begin position="1237"/>
        <end position="1260"/>
    </location>
</feature>
<evidence type="ECO:0000259" key="20">
    <source>
        <dbReference type="PROSITE" id="PS50853"/>
    </source>
</evidence>
<dbReference type="PROSITE" id="PS50835">
    <property type="entry name" value="IG_LIKE"/>
    <property type="match status" value="3"/>
</dbReference>
<dbReference type="Gene3D" id="3.90.190.10">
    <property type="entry name" value="Protein tyrosine phosphatase superfamily"/>
    <property type="match status" value="2"/>
</dbReference>
<evidence type="ECO:0000256" key="1">
    <source>
        <dbReference type="ARBA" id="ARBA00004479"/>
    </source>
</evidence>
<dbReference type="Pfam" id="PF07679">
    <property type="entry name" value="I-set"/>
    <property type="match status" value="2"/>
</dbReference>
<dbReference type="SUPFAM" id="SSF52799">
    <property type="entry name" value="(Phosphotyrosine protein) phosphatases II"/>
    <property type="match status" value="2"/>
</dbReference>
<sequence>SALHLSRSLVPFISPALLFCSPPPPRFTRTPEDQTGVQGGVASFVCQAAGDPQPKIVWNKKGKKVSNQRFEVIEFDDGSGSVLRIQPLRTPRDEAIYECHASNSAGEITASTRLNVLREDQLPSGFPTIDMGPQLKVVERSRTATMLCAASGNPDPEITWFKDFLPVNTSNNNGRIKQLRSGALQIEMSEESDQGKYECVATNSDGTRYSTPANLYVRVRRVPPRFSIPPADSEIMPGGNVNITCVAVGSPMPYVKWMLGAEDLTPEDDMPIGRNVLELTDVRQSNNYTCVAMSTLGVIEAVAQIIVKALPKAPGTPVVTERTATSITLTWDSGNPEPVSYYIIQVCSEDPYKEIDGIATTRYSVGGLSPYSHYDFRVAAVNTIGQGPSSDVVEARTAEQAPSSPPRQVRGRMLSTTTAIIHWDEPEEPNGQVVGYRVYYTSDNTLPVNQKQMVRSANFITIQGLTPNKTYYIRVLAFTSVGDGPLSQDLQIIAKTGVPSQPSEFKGEAKSETSILLTWVAPPQGGPDNQITGYELVYRRADDTEEVRMSFEPSTSYLLKNLKPFSTYTFQLAARSKHGIGAYTNEVSIDTPQTLPSAPPQDITCTSPSSTSILVSWTPPPLEFQNGIITGYSIQYSNTEGNKTSKRIDGIPPESSPYLLENLEKWTEYGITIRAQTEAGDGPESLQLLIRTEEDVPSGPPRGVEAETVNASAIRVKWRAPAPERQHGQIRGYQVHYVRMNYGEPQGQPFIKDILIEDSQEVVLGDLKADTSYSVSVGAYTAKGDGARSKPVTVCTALPRKCPKLVVSATDSGTALLQWYPPPNPPTPLLGYRLTFGRIDVLPYTVVEFPTKENRYTAHDIHKGANYVFRISARNKMGYGEEAVKEVSTPEDAPSGFPENIICEEASATSLQLEWKSVPLIEQNGKITKYSVLYKDINSRGNASEVVVPAPGLSVLLEGLSADTVYDVRVSAFTAVGAGPYSPSAQMQVALPNCVYICCTACFFNVTFKWSYPSYVQILYGKGQSVEVDGKHTQKLISGLEPDTQYSFLLTNRANSAGGLQHRVTATTAPDILKTKPMVVGKTNADGMVTVQLPTVQTTAKVRGYYVVVVPLKKQKGKFLNPWEEPDQMNLDELLKEINRTSVSHALRIRRQAAQSDPRAYVTAHFKTLPLEFTLGDGRNYGDFRNRPLQNGQEYVFFVLAMLDLSENTMYATSPYSDPVTSSDVDPQPMVDEEEGLLWVVGPVLAVIFIVCIVIAILLFKRKGSFPCSKAMSSHHPTDPVELRRINFQTPGMASHPPVPMSELADHIERLKANDNLKFSQEYESIDPGQQFTWENSNLEVNKPKNRYANVIAYDHSRVILSSIEGVPGSDYINANYIDGYRRQNAYIATQGSLPETFGDFWRMVWEQHTANIIMMTKLEEKSRVKCDQYWPTRGTETYGLIQVTLLDTVELATYSVRTFALYKSGSNEKREVRHFQFTAWPDHGVPEHPTPFLAFLRRVKACNPPDAGPMVVHCSAGVGRTGCFIVIDAMTERIKHEKTIDIYGHVTLMRSQRNYMVQTEDQYIFIHDALLEAVTCGNTEVPARNLYSYIQRLTQIEPGENVTGMELEFKRLASAKAHTSRFVSANLPCNKFKNRLVNIMPYETTRVCLQPIRGVEGSDYINASFIDGYRQQKAYIATQGPLAETTEDYWRMLWEHNSTIVVMLTKLREMGREKCHQYWPAERSARYQYFVVDPMAEYNMPQYILREFKVTDARDGQSRTVRQFQFTDWPEQGVPKSGEGFIDFIGQVHKTKEQFGQDGPITVHCSAGVGRTGVFITLSIVLERMRYEGVVDIFQTVKMLRTQRPATVQTEDQYQFCYRASLEYLGSFDHYAT</sequence>
<gene>
    <name evidence="21" type="primary">PTPRD</name>
</gene>
<dbReference type="InterPro" id="IPR036179">
    <property type="entry name" value="Ig-like_dom_sf"/>
</dbReference>
<dbReference type="InterPro" id="IPR003595">
    <property type="entry name" value="Tyr_Pase_cat"/>
</dbReference>
<feature type="domain" description="Tyrosine specific protein phosphatases" evidence="18">
    <location>
        <begin position="1494"/>
        <end position="1565"/>
    </location>
</feature>
<reference evidence="21" key="3">
    <citation type="submission" date="2025-09" db="UniProtKB">
        <authorList>
            <consortium name="Ensembl"/>
        </authorList>
    </citation>
    <scope>IDENTIFICATION</scope>
</reference>
<evidence type="ECO:0000256" key="14">
    <source>
        <dbReference type="ARBA" id="ARBA00023319"/>
    </source>
</evidence>
<dbReference type="PROSITE" id="PS50853">
    <property type="entry name" value="FN3"/>
    <property type="match status" value="7"/>
</dbReference>
<evidence type="ECO:0000256" key="4">
    <source>
        <dbReference type="ARBA" id="ARBA00022692"/>
    </source>
</evidence>
<dbReference type="FunFam" id="3.90.190.10:FF:000001">
    <property type="entry name" value="Receptor-type tyrosine-protein phosphatase F isoform A"/>
    <property type="match status" value="1"/>
</dbReference>
<keyword evidence="5" id="KW-0732">Signal</keyword>
<evidence type="ECO:0000313" key="21">
    <source>
        <dbReference type="Ensembl" id="ENSATEP00000030943.3"/>
    </source>
</evidence>
<keyword evidence="12" id="KW-0675">Receptor</keyword>
<evidence type="ECO:0000256" key="13">
    <source>
        <dbReference type="ARBA" id="ARBA00023180"/>
    </source>
</evidence>
<dbReference type="InterPro" id="IPR003598">
    <property type="entry name" value="Ig_sub2"/>
</dbReference>
<evidence type="ECO:0000256" key="5">
    <source>
        <dbReference type="ARBA" id="ARBA00022729"/>
    </source>
</evidence>
<feature type="domain" description="Fibronectin type-III" evidence="20">
    <location>
        <begin position="405"/>
        <end position="499"/>
    </location>
</feature>
<evidence type="ECO:0000256" key="6">
    <source>
        <dbReference type="ARBA" id="ARBA00022737"/>
    </source>
</evidence>
<dbReference type="Pfam" id="PF00041">
    <property type="entry name" value="fn3"/>
    <property type="match status" value="7"/>
</dbReference>
<evidence type="ECO:0000256" key="16">
    <source>
        <dbReference type="SAM" id="Phobius"/>
    </source>
</evidence>
<dbReference type="FunFam" id="2.60.40.10:FF:000027">
    <property type="entry name" value="receptor-type tyrosine-protein phosphatase delta isoform X1"/>
    <property type="match status" value="1"/>
</dbReference>
<keyword evidence="7" id="KW-0378">Hydrolase</keyword>
<dbReference type="InParanoid" id="A0A3Q1JJI4"/>
<dbReference type="FunFam" id="2.60.40.10:FF:000066">
    <property type="entry name" value="receptor-type tyrosine-protein phosphatase delta isoform X1"/>
    <property type="match status" value="1"/>
</dbReference>
<feature type="domain" description="Ig-like" evidence="19">
    <location>
        <begin position="25"/>
        <end position="115"/>
    </location>
</feature>
<dbReference type="STRING" id="64144.ENSATEP00000030943"/>
<dbReference type="PROSITE" id="PS00383">
    <property type="entry name" value="TYR_PHOSPHATASE_1"/>
    <property type="match status" value="2"/>
</dbReference>
<keyword evidence="11" id="KW-1015">Disulfide bond</keyword>
<dbReference type="InterPro" id="IPR007110">
    <property type="entry name" value="Ig-like_dom"/>
</dbReference>
<feature type="domain" description="Fibronectin type-III" evidence="20">
    <location>
        <begin position="599"/>
        <end position="695"/>
    </location>
</feature>
<dbReference type="Gene3D" id="2.60.40.10">
    <property type="entry name" value="Immunoglobulins"/>
    <property type="match status" value="10"/>
</dbReference>
<dbReference type="SMART" id="SM00060">
    <property type="entry name" value="FN3"/>
    <property type="match status" value="8"/>
</dbReference>
<keyword evidence="14" id="KW-0393">Immunoglobulin domain</keyword>
<dbReference type="SUPFAM" id="SSF48726">
    <property type="entry name" value="Immunoglobulin"/>
    <property type="match status" value="3"/>
</dbReference>
<feature type="domain" description="Ig-like" evidence="19">
    <location>
        <begin position="127"/>
        <end position="216"/>
    </location>
</feature>
<dbReference type="InterPro" id="IPR050713">
    <property type="entry name" value="RTP_Phos/Ushers"/>
</dbReference>
<dbReference type="InterPro" id="IPR029021">
    <property type="entry name" value="Prot-tyrosine_phosphatase-like"/>
</dbReference>
<reference evidence="21" key="1">
    <citation type="submission" date="2021-04" db="EMBL/GenBank/DDBJ databases">
        <authorList>
            <consortium name="Wellcome Sanger Institute Data Sharing"/>
        </authorList>
    </citation>
    <scope>NUCLEOTIDE SEQUENCE [LARGE SCALE GENOMIC DNA]</scope>
</reference>
<evidence type="ECO:0000256" key="11">
    <source>
        <dbReference type="ARBA" id="ARBA00023157"/>
    </source>
</evidence>
<dbReference type="PRINTS" id="PR00700">
    <property type="entry name" value="PRTYPHPHTASE"/>
</dbReference>
<feature type="domain" description="Fibronectin type-III" evidence="20">
    <location>
        <begin position="897"/>
        <end position="992"/>
    </location>
</feature>
<dbReference type="CDD" id="cd05738">
    <property type="entry name" value="IgI_2_RPTP_IIa_LAR_like"/>
    <property type="match status" value="1"/>
</dbReference>
<dbReference type="SMART" id="SM00409">
    <property type="entry name" value="IG"/>
    <property type="match status" value="3"/>
</dbReference>
<reference evidence="21" key="2">
    <citation type="submission" date="2025-08" db="UniProtKB">
        <authorList>
            <consortium name="Ensembl"/>
        </authorList>
    </citation>
    <scope>IDENTIFICATION</scope>
</reference>
<organism evidence="21 22">
    <name type="scientific">Anabas testudineus</name>
    <name type="common">Climbing perch</name>
    <name type="synonym">Anthias testudineus</name>
    <dbReference type="NCBI Taxonomy" id="64144"/>
    <lineage>
        <taxon>Eukaryota</taxon>
        <taxon>Metazoa</taxon>
        <taxon>Chordata</taxon>
        <taxon>Craniata</taxon>
        <taxon>Vertebrata</taxon>
        <taxon>Euteleostomi</taxon>
        <taxon>Actinopterygii</taxon>
        <taxon>Neopterygii</taxon>
        <taxon>Teleostei</taxon>
        <taxon>Neoteleostei</taxon>
        <taxon>Acanthomorphata</taxon>
        <taxon>Anabantaria</taxon>
        <taxon>Anabantiformes</taxon>
        <taxon>Anabantoidei</taxon>
        <taxon>Anabantidae</taxon>
        <taxon>Anabas</taxon>
    </lineage>
</organism>
<feature type="domain" description="Ig-like" evidence="19">
    <location>
        <begin position="224"/>
        <end position="306"/>
    </location>
</feature>
<feature type="domain" description="Fibronectin type-III" evidence="20">
    <location>
        <begin position="801"/>
        <end position="893"/>
    </location>
</feature>
<feature type="domain" description="Tyrosine-protein phosphatase" evidence="17">
    <location>
        <begin position="1319"/>
        <end position="1574"/>
    </location>
</feature>
<evidence type="ECO:0000259" key="19">
    <source>
        <dbReference type="PROSITE" id="PS50835"/>
    </source>
</evidence>
<dbReference type="PROSITE" id="PS50055">
    <property type="entry name" value="TYR_PHOSPHATASE_PTP"/>
    <property type="match status" value="2"/>
</dbReference>
<feature type="domain" description="Fibronectin type-III" evidence="20">
    <location>
        <begin position="700"/>
        <end position="799"/>
    </location>
</feature>
<dbReference type="FunFam" id="2.60.40.10:FF:000036">
    <property type="entry name" value="receptor-type tyrosine-protein phosphatase delta isoform X1"/>
    <property type="match status" value="1"/>
</dbReference>
<dbReference type="FunFam" id="2.60.40.10:FF:000082">
    <property type="entry name" value="receptor-type tyrosine-protein phosphatase delta isoform X2"/>
    <property type="match status" value="1"/>
</dbReference>
<keyword evidence="8" id="KW-0904">Protein phosphatase</keyword>
<protein>
    <recommendedName>
        <fullName evidence="3">protein-tyrosine-phosphatase</fullName>
        <ecNumber evidence="3">3.1.3.48</ecNumber>
    </recommendedName>
</protein>
<dbReference type="PRINTS" id="PR00014">
    <property type="entry name" value="FNTYPEIII"/>
</dbReference>
<dbReference type="EC" id="3.1.3.48" evidence="3"/>
<feature type="domain" description="Tyrosine-protein phosphatase" evidence="17">
    <location>
        <begin position="1606"/>
        <end position="1865"/>
    </location>
</feature>
<dbReference type="InterPro" id="IPR000242">
    <property type="entry name" value="PTP_cat"/>
</dbReference>
<evidence type="ECO:0000256" key="8">
    <source>
        <dbReference type="ARBA" id="ARBA00022912"/>
    </source>
</evidence>
<proteinExistence type="inferred from homology"/>